<feature type="domain" description="Di-haem cytochrome c peroxidase" evidence="5">
    <location>
        <begin position="63"/>
        <end position="182"/>
    </location>
</feature>
<evidence type="ECO:0000259" key="5">
    <source>
        <dbReference type="Pfam" id="PF03150"/>
    </source>
</evidence>
<dbReference type="AlphaFoldDB" id="A0A1Y6BN78"/>
<comment type="subcellular location">
    <subcellularLocation>
        <location evidence="1">Cell envelope</location>
    </subcellularLocation>
</comment>
<dbReference type="OrthoDB" id="9805202at2"/>
<accession>A0A1Y6BN78</accession>
<dbReference type="GO" id="GO:0020037">
    <property type="term" value="F:heme binding"/>
    <property type="evidence" value="ECO:0007669"/>
    <property type="project" value="InterPro"/>
</dbReference>
<dbReference type="InterPro" id="IPR051395">
    <property type="entry name" value="Cytochrome_c_Peroxidase/MauG"/>
</dbReference>
<dbReference type="InterPro" id="IPR004852">
    <property type="entry name" value="Di-haem_cyt_c_peroxidsae"/>
</dbReference>
<dbReference type="PANTHER" id="PTHR30600">
    <property type="entry name" value="CYTOCHROME C PEROXIDASE-RELATED"/>
    <property type="match status" value="1"/>
</dbReference>
<keyword evidence="4" id="KW-0472">Membrane</keyword>
<sequence>MKAKQMFNPYLAATLAILTYIYWPDTAGFWQSPERQQLSQQDLVRQARSLRIAPPEINDRQRQLAQLGQRLFFDHRFSADGSVSCSSCHKPELDFTDGLKTAAGMGTTDRNTPTLINAYLLEWFFWDGRAHSLETQAKGPIEARLEHGSNRGQVAQTIALHYKESYEALFDPISVELEHLLKSPRFHASPNPKAKTNMSQRLASYGVATLSDFSLQTEFIQAAADQKMSPYAWFSQTMLHSESPPSDWIAAYQGLSPNLQKELDQIFLNFARAVAAYQRTIYAVNSPFDQFLAKLGDQKQAPQGFHSSFGEEQWQGFKVFAESGCINCHNGPLLSDQQFHNIGLPSHAKLDIGRARGLLLAQTSPVPCEAIEPQDREACMELRYADLENFEVMGAFKTPTLRNLAKTKPYMHDGRFDSIDQVLDHYEDHDQEPAIGHRSESIPRFQWSDEERQQLKLFLESLQSEWNILQVSRQETNKKSAG</sequence>
<evidence type="ECO:0000256" key="3">
    <source>
        <dbReference type="ARBA" id="ARBA00023002"/>
    </source>
</evidence>
<organism evidence="6 7">
    <name type="scientific">Pseudobacteriovorax antillogorgiicola</name>
    <dbReference type="NCBI Taxonomy" id="1513793"/>
    <lineage>
        <taxon>Bacteria</taxon>
        <taxon>Pseudomonadati</taxon>
        <taxon>Bdellovibrionota</taxon>
        <taxon>Oligoflexia</taxon>
        <taxon>Oligoflexales</taxon>
        <taxon>Pseudobacteriovoracaceae</taxon>
        <taxon>Pseudobacteriovorax</taxon>
    </lineage>
</organism>
<dbReference type="Pfam" id="PF03150">
    <property type="entry name" value="CCP_MauG"/>
    <property type="match status" value="1"/>
</dbReference>
<gene>
    <name evidence="6" type="ORF">SAMN06296036_10762</name>
</gene>
<dbReference type="EMBL" id="FWZT01000007">
    <property type="protein sequence ID" value="SMF20810.1"/>
    <property type="molecule type" value="Genomic_DNA"/>
</dbReference>
<evidence type="ECO:0000313" key="6">
    <source>
        <dbReference type="EMBL" id="SMF20810.1"/>
    </source>
</evidence>
<dbReference type="GO" id="GO:0009055">
    <property type="term" value="F:electron transfer activity"/>
    <property type="evidence" value="ECO:0007669"/>
    <property type="project" value="InterPro"/>
</dbReference>
<keyword evidence="6" id="KW-0575">Peroxidase</keyword>
<keyword evidence="4" id="KW-1133">Transmembrane helix</keyword>
<dbReference type="GO" id="GO:0030313">
    <property type="term" value="C:cell envelope"/>
    <property type="evidence" value="ECO:0007669"/>
    <property type="project" value="UniProtKB-SubCell"/>
</dbReference>
<keyword evidence="2" id="KW-0732">Signal</keyword>
<dbReference type="STRING" id="1513793.SAMN06296036_10762"/>
<dbReference type="SUPFAM" id="SSF46626">
    <property type="entry name" value="Cytochrome c"/>
    <property type="match status" value="2"/>
</dbReference>
<dbReference type="InterPro" id="IPR036909">
    <property type="entry name" value="Cyt_c-like_dom_sf"/>
</dbReference>
<evidence type="ECO:0000256" key="1">
    <source>
        <dbReference type="ARBA" id="ARBA00004196"/>
    </source>
</evidence>
<keyword evidence="4" id="KW-0812">Transmembrane</keyword>
<dbReference type="PANTHER" id="PTHR30600:SF10">
    <property type="entry name" value="BLL6722 PROTEIN"/>
    <property type="match status" value="1"/>
</dbReference>
<keyword evidence="7" id="KW-1185">Reference proteome</keyword>
<feature type="transmembrane region" description="Helical" evidence="4">
    <location>
        <begin position="7"/>
        <end position="23"/>
    </location>
</feature>
<keyword evidence="3" id="KW-0560">Oxidoreductase</keyword>
<proteinExistence type="predicted"/>
<dbReference type="Proteomes" id="UP000192907">
    <property type="component" value="Unassembled WGS sequence"/>
</dbReference>
<name>A0A1Y6BN78_9BACT</name>
<evidence type="ECO:0000313" key="7">
    <source>
        <dbReference type="Proteomes" id="UP000192907"/>
    </source>
</evidence>
<dbReference type="Gene3D" id="1.10.760.10">
    <property type="entry name" value="Cytochrome c-like domain"/>
    <property type="match status" value="2"/>
</dbReference>
<protein>
    <submittedName>
        <fullName evidence="6">Di-haem cytochrome c peroxidase</fullName>
    </submittedName>
</protein>
<dbReference type="RefSeq" id="WP_132318547.1">
    <property type="nucleotide sequence ID" value="NZ_FWZT01000007.1"/>
</dbReference>
<evidence type="ECO:0000256" key="4">
    <source>
        <dbReference type="SAM" id="Phobius"/>
    </source>
</evidence>
<evidence type="ECO:0000256" key="2">
    <source>
        <dbReference type="ARBA" id="ARBA00022729"/>
    </source>
</evidence>
<dbReference type="GO" id="GO:0004130">
    <property type="term" value="F:cytochrome-c peroxidase activity"/>
    <property type="evidence" value="ECO:0007669"/>
    <property type="project" value="TreeGrafter"/>
</dbReference>
<reference evidence="7" key="1">
    <citation type="submission" date="2017-04" db="EMBL/GenBank/DDBJ databases">
        <authorList>
            <person name="Varghese N."/>
            <person name="Submissions S."/>
        </authorList>
    </citation>
    <scope>NUCLEOTIDE SEQUENCE [LARGE SCALE GENOMIC DNA]</scope>
    <source>
        <strain evidence="7">RKEM611</strain>
    </source>
</reference>